<name>A0A3M7Q5I6_BRAPC</name>
<evidence type="ECO:0000313" key="2">
    <source>
        <dbReference type="Proteomes" id="UP000276133"/>
    </source>
</evidence>
<dbReference type="EMBL" id="REGN01007308">
    <property type="protein sequence ID" value="RNA06696.1"/>
    <property type="molecule type" value="Genomic_DNA"/>
</dbReference>
<dbReference type="Proteomes" id="UP000276133">
    <property type="component" value="Unassembled WGS sequence"/>
</dbReference>
<proteinExistence type="predicted"/>
<accession>A0A3M7Q5I6</accession>
<keyword evidence="2" id="KW-1185">Reference proteome</keyword>
<protein>
    <submittedName>
        <fullName evidence="1">Uncharacterized protein</fullName>
    </submittedName>
</protein>
<organism evidence="1 2">
    <name type="scientific">Brachionus plicatilis</name>
    <name type="common">Marine rotifer</name>
    <name type="synonym">Brachionus muelleri</name>
    <dbReference type="NCBI Taxonomy" id="10195"/>
    <lineage>
        <taxon>Eukaryota</taxon>
        <taxon>Metazoa</taxon>
        <taxon>Spiralia</taxon>
        <taxon>Gnathifera</taxon>
        <taxon>Rotifera</taxon>
        <taxon>Eurotatoria</taxon>
        <taxon>Monogononta</taxon>
        <taxon>Pseudotrocha</taxon>
        <taxon>Ploima</taxon>
        <taxon>Brachionidae</taxon>
        <taxon>Brachionus</taxon>
    </lineage>
</organism>
<reference evidence="1 2" key="1">
    <citation type="journal article" date="2018" name="Sci. Rep.">
        <title>Genomic signatures of local adaptation to the degree of environmental predictability in rotifers.</title>
        <authorList>
            <person name="Franch-Gras L."/>
            <person name="Hahn C."/>
            <person name="Garcia-Roger E.M."/>
            <person name="Carmona M.J."/>
            <person name="Serra M."/>
            <person name="Gomez A."/>
        </authorList>
    </citation>
    <scope>NUCLEOTIDE SEQUENCE [LARGE SCALE GENOMIC DNA]</scope>
    <source>
        <strain evidence="1">HYR1</strain>
    </source>
</reference>
<comment type="caution">
    <text evidence="1">The sequence shown here is derived from an EMBL/GenBank/DDBJ whole genome shotgun (WGS) entry which is preliminary data.</text>
</comment>
<gene>
    <name evidence="1" type="ORF">BpHYR1_012676</name>
</gene>
<sequence length="213" mass="24110">MQIFEWFRPFGMDVVAKSAGDLGFLVMGAVAISYLTHVMERRKKMDGEAEPVRSGPKPTPDDKKLSKLALGGSIVRPECIGEIKRPDFGTLGGDEKGYRQGHRHEHEVEVNETQLEDKSVVTLFKWLKSGEKPDKCSKDGSDQYIYWCNFRDYRIFVKNVYRCYDKSGYGVHFQYVVPTSDACSSPSSNASPCPGCRKTRPIIKKFTLTSFFV</sequence>
<evidence type="ECO:0000313" key="1">
    <source>
        <dbReference type="EMBL" id="RNA06696.1"/>
    </source>
</evidence>
<dbReference type="AlphaFoldDB" id="A0A3M7Q5I6"/>